<comment type="caution">
    <text evidence="1">The sequence shown here is derived from an EMBL/GenBank/DDBJ whole genome shotgun (WGS) entry which is preliminary data.</text>
</comment>
<reference evidence="1" key="1">
    <citation type="journal article" date="2014" name="Int. J. Syst. Evol. Microbiol.">
        <title>Complete genome sequence of Corynebacterium casei LMG S-19264T (=DSM 44701T), isolated from a smear-ripened cheese.</title>
        <authorList>
            <consortium name="US DOE Joint Genome Institute (JGI-PGF)"/>
            <person name="Walter F."/>
            <person name="Albersmeier A."/>
            <person name="Kalinowski J."/>
            <person name="Ruckert C."/>
        </authorList>
    </citation>
    <scope>NUCLEOTIDE SEQUENCE</scope>
    <source>
        <strain evidence="1">JCM 4335</strain>
    </source>
</reference>
<accession>A0A918B6F4</accession>
<proteinExistence type="predicted"/>
<evidence type="ECO:0000313" key="2">
    <source>
        <dbReference type="Proteomes" id="UP000654123"/>
    </source>
</evidence>
<gene>
    <name evidence="1" type="ORF">GCM10010249_59760</name>
</gene>
<dbReference type="EMBL" id="BMSV01000020">
    <property type="protein sequence ID" value="GGQ33196.1"/>
    <property type="molecule type" value="Genomic_DNA"/>
</dbReference>
<sequence>MTFEQHVEMGQALAAMRDELLSRHVDLANAYPLSGREALPAKKLEAAYRAIDEARSELENALFREHPEVAQTSVYYPAAEDRVRKPAGPRGA</sequence>
<keyword evidence="2" id="KW-1185">Reference proteome</keyword>
<evidence type="ECO:0000313" key="1">
    <source>
        <dbReference type="EMBL" id="GGQ33196.1"/>
    </source>
</evidence>
<protein>
    <submittedName>
        <fullName evidence="1">Uncharacterized protein</fullName>
    </submittedName>
</protein>
<dbReference type="AlphaFoldDB" id="A0A918B6F4"/>
<dbReference type="RefSeq" id="WP_189538279.1">
    <property type="nucleotide sequence ID" value="NZ_BMSV01000020.1"/>
</dbReference>
<reference evidence="1" key="2">
    <citation type="submission" date="2020-09" db="EMBL/GenBank/DDBJ databases">
        <authorList>
            <person name="Sun Q."/>
            <person name="Ohkuma M."/>
        </authorList>
    </citation>
    <scope>NUCLEOTIDE SEQUENCE</scope>
    <source>
        <strain evidence="1">JCM 4335</strain>
    </source>
</reference>
<dbReference type="Proteomes" id="UP000654123">
    <property type="component" value="Unassembled WGS sequence"/>
</dbReference>
<name>A0A918B6F4_9ACTN</name>
<organism evidence="1 2">
    <name type="scientific">Streptomyces roseolilacinus</name>
    <dbReference type="NCBI Taxonomy" id="66904"/>
    <lineage>
        <taxon>Bacteria</taxon>
        <taxon>Bacillati</taxon>
        <taxon>Actinomycetota</taxon>
        <taxon>Actinomycetes</taxon>
        <taxon>Kitasatosporales</taxon>
        <taxon>Streptomycetaceae</taxon>
        <taxon>Streptomyces</taxon>
    </lineage>
</organism>